<evidence type="ECO:0000313" key="3">
    <source>
        <dbReference type="Proteomes" id="UP000198601"/>
    </source>
</evidence>
<sequence length="344" mass="38879">MNFKKVVMASMIASSMLVTLAGPVPVGAKTVQEQQQSDKKKLQIDKTVAAKLQKVLKQLAGKEIKLQDVGKITYDYSNNEFANVESVDGKYGIFFETKNGKVWSVTGKVPIDKISKKDRDKALQELKKLYPNKTYEFEKEVDMFRNYDDEKAKFHDNIVYQFNGKNFSVSLSNNFSKNKTDFHAYSANIKFDANELEPKVLKTAEEAVKTVLNQDINFKGATLSPDGWFLGDRDVSVEIDAKSNMVINAIDKARIKEKVTTNKEITEKDAKEVIAPVAKKFFNIDITGYEVKWDDQSKNYRFVKYHTTEKGAKVEQTVMRATLDANKNVLSLTSGDKAETGGWN</sequence>
<evidence type="ECO:0000313" key="2">
    <source>
        <dbReference type="EMBL" id="SCW65965.1"/>
    </source>
</evidence>
<proteinExistence type="predicted"/>
<dbReference type="OrthoDB" id="2551488at2"/>
<gene>
    <name evidence="2" type="ORF">SAMN04487970_102563</name>
</gene>
<dbReference type="Proteomes" id="UP000198601">
    <property type="component" value="Unassembled WGS sequence"/>
</dbReference>
<dbReference type="AlphaFoldDB" id="A0A1G4SBL8"/>
<organism evidence="2 3">
    <name type="scientific">Paenibacillus tianmuensis</name>
    <dbReference type="NCBI Taxonomy" id="624147"/>
    <lineage>
        <taxon>Bacteria</taxon>
        <taxon>Bacillati</taxon>
        <taxon>Bacillota</taxon>
        <taxon>Bacilli</taxon>
        <taxon>Bacillales</taxon>
        <taxon>Paenibacillaceae</taxon>
        <taxon>Paenibacillus</taxon>
    </lineage>
</organism>
<keyword evidence="3" id="KW-1185">Reference proteome</keyword>
<dbReference type="EMBL" id="FMTT01000025">
    <property type="protein sequence ID" value="SCW65965.1"/>
    <property type="molecule type" value="Genomic_DNA"/>
</dbReference>
<reference evidence="3" key="1">
    <citation type="submission" date="2016-10" db="EMBL/GenBank/DDBJ databases">
        <authorList>
            <person name="Varghese N."/>
            <person name="Submissions S."/>
        </authorList>
    </citation>
    <scope>NUCLEOTIDE SEQUENCE [LARGE SCALE GENOMIC DNA]</scope>
    <source>
        <strain evidence="3">CGMCC 1.8946</strain>
    </source>
</reference>
<evidence type="ECO:0008006" key="4">
    <source>
        <dbReference type="Google" id="ProtNLM"/>
    </source>
</evidence>
<name>A0A1G4SBL8_9BACL</name>
<keyword evidence="1" id="KW-0732">Signal</keyword>
<feature type="chain" id="PRO_5038555655" description="Peptidase propeptide and YPEB domain-containing protein" evidence="1">
    <location>
        <begin position="22"/>
        <end position="344"/>
    </location>
</feature>
<accession>A0A1G4SBL8</accession>
<dbReference type="RefSeq" id="WP_090673725.1">
    <property type="nucleotide sequence ID" value="NZ_FMTT01000025.1"/>
</dbReference>
<evidence type="ECO:0000256" key="1">
    <source>
        <dbReference type="SAM" id="SignalP"/>
    </source>
</evidence>
<feature type="signal peptide" evidence="1">
    <location>
        <begin position="1"/>
        <end position="21"/>
    </location>
</feature>
<protein>
    <recommendedName>
        <fullName evidence="4">Peptidase propeptide and YPEB domain-containing protein</fullName>
    </recommendedName>
</protein>